<dbReference type="InterPro" id="IPR027417">
    <property type="entry name" value="P-loop_NTPase"/>
</dbReference>
<keyword evidence="3 10" id="KW-0132">Cell division</keyword>
<evidence type="ECO:0000256" key="3">
    <source>
        <dbReference type="ARBA" id="ARBA00022618"/>
    </source>
</evidence>
<sequence length="194" mass="21834">MAGYKIKKAELEGIYVDINQLPAGNIPEIALAGRSNVGKSSLINKICNRKNLAKSSSTPGKTRTINYYLINDQWFMVDLPGYGYARVSQKEKARWKKMVEAYISKREQLRGVIQLLDIRHEPGENDILMKDWLLHLQIPLLIVATKADKLSRGARMKQIAIIRKTLDLPEMPLVFSAQSGDGVEELKAALTELL</sequence>
<keyword evidence="7 10" id="KW-0342">GTP-binding</keyword>
<proteinExistence type="inferred from homology"/>
<dbReference type="InterPro" id="IPR006073">
    <property type="entry name" value="GTP-bd"/>
</dbReference>
<comment type="cofactor">
    <cofactor evidence="1">
        <name>Mg(2+)</name>
        <dbReference type="ChEBI" id="CHEBI:18420"/>
    </cofactor>
</comment>
<reference evidence="12 13" key="1">
    <citation type="journal article" date="2018" name="Nat. Biotechnol.">
        <title>A standardized bacterial taxonomy based on genome phylogeny substantially revises the tree of life.</title>
        <authorList>
            <person name="Parks D.H."/>
            <person name="Chuvochina M."/>
            <person name="Waite D.W."/>
            <person name="Rinke C."/>
            <person name="Skarshewski A."/>
            <person name="Chaumeil P.A."/>
            <person name="Hugenholtz P."/>
        </authorList>
    </citation>
    <scope>NUCLEOTIDE SEQUENCE [LARGE SCALE GENOMIC DNA]</scope>
    <source>
        <strain evidence="12">UBA10948</strain>
    </source>
</reference>
<evidence type="ECO:0000256" key="4">
    <source>
        <dbReference type="ARBA" id="ARBA00022723"/>
    </source>
</evidence>
<protein>
    <recommendedName>
        <fullName evidence="10">Probable GTP-binding protein EngB</fullName>
    </recommendedName>
</protein>
<evidence type="ECO:0000256" key="1">
    <source>
        <dbReference type="ARBA" id="ARBA00001946"/>
    </source>
</evidence>
<evidence type="ECO:0000256" key="8">
    <source>
        <dbReference type="ARBA" id="ARBA00023210"/>
    </source>
</evidence>
<evidence type="ECO:0000256" key="6">
    <source>
        <dbReference type="ARBA" id="ARBA00022842"/>
    </source>
</evidence>
<dbReference type="PROSITE" id="PS51706">
    <property type="entry name" value="G_ENGB"/>
    <property type="match status" value="1"/>
</dbReference>
<dbReference type="GO" id="GO:0005829">
    <property type="term" value="C:cytosol"/>
    <property type="evidence" value="ECO:0007669"/>
    <property type="project" value="TreeGrafter"/>
</dbReference>
<keyword evidence="8 10" id="KW-0717">Septation</keyword>
<keyword evidence="6" id="KW-0460">Magnesium</keyword>
<keyword evidence="5 10" id="KW-0547">Nucleotide-binding</keyword>
<dbReference type="AlphaFoldDB" id="A0A354YYD3"/>
<dbReference type="Gene3D" id="3.40.50.300">
    <property type="entry name" value="P-loop containing nucleotide triphosphate hydrolases"/>
    <property type="match status" value="1"/>
</dbReference>
<dbReference type="EMBL" id="DNZF01000162">
    <property type="protein sequence ID" value="HBK53726.1"/>
    <property type="molecule type" value="Genomic_DNA"/>
</dbReference>
<dbReference type="GO" id="GO:0046872">
    <property type="term" value="F:metal ion binding"/>
    <property type="evidence" value="ECO:0007669"/>
    <property type="project" value="UniProtKB-KW"/>
</dbReference>
<keyword evidence="4" id="KW-0479">Metal-binding</keyword>
<comment type="function">
    <text evidence="10">Necessary for normal cell division and for the maintenance of normal septation.</text>
</comment>
<evidence type="ECO:0000256" key="7">
    <source>
        <dbReference type="ARBA" id="ARBA00023134"/>
    </source>
</evidence>
<evidence type="ECO:0000259" key="11">
    <source>
        <dbReference type="PROSITE" id="PS51706"/>
    </source>
</evidence>
<name>A0A354YYD3_9FIRM</name>
<dbReference type="FunFam" id="3.40.50.300:FF:000098">
    <property type="entry name" value="Probable GTP-binding protein EngB"/>
    <property type="match status" value="1"/>
</dbReference>
<evidence type="ECO:0000313" key="12">
    <source>
        <dbReference type="EMBL" id="HBK53726.1"/>
    </source>
</evidence>
<dbReference type="GO" id="GO:0000917">
    <property type="term" value="P:division septum assembly"/>
    <property type="evidence" value="ECO:0007669"/>
    <property type="project" value="UniProtKB-KW"/>
</dbReference>
<keyword evidence="9 10" id="KW-0131">Cell cycle</keyword>
<evidence type="ECO:0000256" key="10">
    <source>
        <dbReference type="HAMAP-Rule" id="MF_00321"/>
    </source>
</evidence>
<evidence type="ECO:0000256" key="5">
    <source>
        <dbReference type="ARBA" id="ARBA00022741"/>
    </source>
</evidence>
<evidence type="ECO:0000256" key="9">
    <source>
        <dbReference type="ARBA" id="ARBA00023306"/>
    </source>
</evidence>
<accession>A0A354YYD3</accession>
<dbReference type="NCBIfam" id="TIGR03598">
    <property type="entry name" value="GTPase_YsxC"/>
    <property type="match status" value="1"/>
</dbReference>
<comment type="caution">
    <text evidence="12">The sequence shown here is derived from an EMBL/GenBank/DDBJ whole genome shotgun (WGS) entry which is preliminary data.</text>
</comment>
<dbReference type="Pfam" id="PF01926">
    <property type="entry name" value="MMR_HSR1"/>
    <property type="match status" value="1"/>
</dbReference>
<comment type="similarity">
    <text evidence="2 10">Belongs to the TRAFAC class TrmE-Era-EngA-EngB-Septin-like GTPase superfamily. EngB GTPase family.</text>
</comment>
<evidence type="ECO:0000313" key="13">
    <source>
        <dbReference type="Proteomes" id="UP000263273"/>
    </source>
</evidence>
<dbReference type="InterPro" id="IPR030393">
    <property type="entry name" value="G_ENGB_dom"/>
</dbReference>
<dbReference type="CDD" id="cd01876">
    <property type="entry name" value="YihA_EngB"/>
    <property type="match status" value="1"/>
</dbReference>
<dbReference type="PANTHER" id="PTHR11649">
    <property type="entry name" value="MSS1/TRME-RELATED GTP-BINDING PROTEIN"/>
    <property type="match status" value="1"/>
</dbReference>
<dbReference type="InterPro" id="IPR019987">
    <property type="entry name" value="GTP-bd_ribosome_bio_YsxC"/>
</dbReference>
<dbReference type="GO" id="GO:0005525">
    <property type="term" value="F:GTP binding"/>
    <property type="evidence" value="ECO:0007669"/>
    <property type="project" value="UniProtKB-UniRule"/>
</dbReference>
<feature type="domain" description="EngB-type G" evidence="11">
    <location>
        <begin position="25"/>
        <end position="194"/>
    </location>
</feature>
<gene>
    <name evidence="10" type="primary">engB</name>
    <name evidence="12" type="ORF">DDZ44_07310</name>
</gene>
<dbReference type="PANTHER" id="PTHR11649:SF13">
    <property type="entry name" value="ENGB-TYPE G DOMAIN-CONTAINING PROTEIN"/>
    <property type="match status" value="1"/>
</dbReference>
<dbReference type="STRING" id="378794.GCA_001570625_02116"/>
<dbReference type="Proteomes" id="UP000263273">
    <property type="component" value="Unassembled WGS sequence"/>
</dbReference>
<dbReference type="HAMAP" id="MF_00321">
    <property type="entry name" value="GTPase_EngB"/>
    <property type="match status" value="1"/>
</dbReference>
<dbReference type="SUPFAM" id="SSF52540">
    <property type="entry name" value="P-loop containing nucleoside triphosphate hydrolases"/>
    <property type="match status" value="1"/>
</dbReference>
<organism evidence="12 13">
    <name type="scientific">Syntrophomonas wolfei</name>
    <dbReference type="NCBI Taxonomy" id="863"/>
    <lineage>
        <taxon>Bacteria</taxon>
        <taxon>Bacillati</taxon>
        <taxon>Bacillota</taxon>
        <taxon>Clostridia</taxon>
        <taxon>Eubacteriales</taxon>
        <taxon>Syntrophomonadaceae</taxon>
        <taxon>Syntrophomonas</taxon>
    </lineage>
</organism>
<evidence type="ECO:0000256" key="2">
    <source>
        <dbReference type="ARBA" id="ARBA00009638"/>
    </source>
</evidence>